<evidence type="ECO:0000313" key="2">
    <source>
        <dbReference type="EMBL" id="GAA3690202.1"/>
    </source>
</evidence>
<dbReference type="RefSeq" id="WP_344810333.1">
    <property type="nucleotide sequence ID" value="NZ_BAAAYX010000002.1"/>
</dbReference>
<accession>A0ABP7CLS5</accession>
<organism evidence="2 3">
    <name type="scientific">Microlunatus aurantiacus</name>
    <dbReference type="NCBI Taxonomy" id="446786"/>
    <lineage>
        <taxon>Bacteria</taxon>
        <taxon>Bacillati</taxon>
        <taxon>Actinomycetota</taxon>
        <taxon>Actinomycetes</taxon>
        <taxon>Propionibacteriales</taxon>
        <taxon>Propionibacteriaceae</taxon>
        <taxon>Microlunatus</taxon>
    </lineage>
</organism>
<dbReference type="Proteomes" id="UP001500051">
    <property type="component" value="Unassembled WGS sequence"/>
</dbReference>
<keyword evidence="3" id="KW-1185">Reference proteome</keyword>
<protein>
    <submittedName>
        <fullName evidence="2">Uncharacterized protein</fullName>
    </submittedName>
</protein>
<name>A0ABP7CLS5_9ACTN</name>
<sequence length="92" mass="9102">MRGAPGTSSPVVGADGGSDPAAGRPGLALTMSVSGAPVRMLTALTERTVVGMVTRSGARNVWGPGAAGSIMSPFGFNPMCATWPRKKAAGTA</sequence>
<reference evidence="3" key="1">
    <citation type="journal article" date="2019" name="Int. J. Syst. Evol. Microbiol.">
        <title>The Global Catalogue of Microorganisms (GCM) 10K type strain sequencing project: providing services to taxonomists for standard genome sequencing and annotation.</title>
        <authorList>
            <consortium name="The Broad Institute Genomics Platform"/>
            <consortium name="The Broad Institute Genome Sequencing Center for Infectious Disease"/>
            <person name="Wu L."/>
            <person name="Ma J."/>
        </authorList>
    </citation>
    <scope>NUCLEOTIDE SEQUENCE [LARGE SCALE GENOMIC DNA]</scope>
    <source>
        <strain evidence="3">JCM 16548</strain>
    </source>
</reference>
<dbReference type="EMBL" id="BAAAYX010000002">
    <property type="protein sequence ID" value="GAA3690202.1"/>
    <property type="molecule type" value="Genomic_DNA"/>
</dbReference>
<comment type="caution">
    <text evidence="2">The sequence shown here is derived from an EMBL/GenBank/DDBJ whole genome shotgun (WGS) entry which is preliminary data.</text>
</comment>
<feature type="compositionally biased region" description="Polar residues" evidence="1">
    <location>
        <begin position="1"/>
        <end position="10"/>
    </location>
</feature>
<feature type="region of interest" description="Disordered" evidence="1">
    <location>
        <begin position="1"/>
        <end position="26"/>
    </location>
</feature>
<evidence type="ECO:0000313" key="3">
    <source>
        <dbReference type="Proteomes" id="UP001500051"/>
    </source>
</evidence>
<evidence type="ECO:0000256" key="1">
    <source>
        <dbReference type="SAM" id="MobiDB-lite"/>
    </source>
</evidence>
<proteinExistence type="predicted"/>
<gene>
    <name evidence="2" type="ORF">GCM10022204_01300</name>
</gene>